<keyword evidence="11 12" id="KW-1208">Phospholipid metabolism</keyword>
<evidence type="ECO:0000256" key="2">
    <source>
        <dbReference type="ARBA" id="ARBA00022475"/>
    </source>
</evidence>
<evidence type="ECO:0000256" key="8">
    <source>
        <dbReference type="ARBA" id="ARBA00023098"/>
    </source>
</evidence>
<keyword evidence="3 12" id="KW-0444">Lipid biosynthesis</keyword>
<dbReference type="OrthoDB" id="11851at2157"/>
<keyword evidence="4 12" id="KW-0808">Transferase</keyword>
<evidence type="ECO:0000256" key="11">
    <source>
        <dbReference type="ARBA" id="ARBA00023264"/>
    </source>
</evidence>
<feature type="transmembrane region" description="Helical" evidence="12">
    <location>
        <begin position="35"/>
        <end position="54"/>
    </location>
</feature>
<evidence type="ECO:0000256" key="12">
    <source>
        <dbReference type="HAMAP-Rule" id="MF_01286"/>
    </source>
</evidence>
<reference evidence="13 14" key="1">
    <citation type="submission" date="2020-02" db="EMBL/GenBank/DDBJ databases">
        <title>Comparative genome analysis reveals the metabolism and evolution of the thermophilic archaeal genus Metallosphaera.</title>
        <authorList>
            <person name="Jiang C."/>
        </authorList>
    </citation>
    <scope>NUCLEOTIDE SEQUENCE [LARGE SCALE GENOMIC DNA]</scope>
    <source>
        <strain evidence="13 14">Ric-A</strain>
    </source>
</reference>
<organism evidence="13 14">
    <name type="scientific">Metallosphaera tengchongensis</name>
    <dbReference type="NCBI Taxonomy" id="1532350"/>
    <lineage>
        <taxon>Archaea</taxon>
        <taxon>Thermoproteota</taxon>
        <taxon>Thermoprotei</taxon>
        <taxon>Sulfolobales</taxon>
        <taxon>Sulfolobaceae</taxon>
        <taxon>Metallosphaera</taxon>
    </lineage>
</organism>
<dbReference type="PANTHER" id="PTHR42723">
    <property type="entry name" value="CHLOROPHYLL SYNTHASE"/>
    <property type="match status" value="1"/>
</dbReference>
<keyword evidence="9 12" id="KW-0472">Membrane</keyword>
<dbReference type="KEGG" id="mten:GWK48_03165"/>
<dbReference type="InterPro" id="IPR023547">
    <property type="entry name" value="DGGGP_synth"/>
</dbReference>
<keyword evidence="10 12" id="KW-0594">Phospholipid biosynthesis</keyword>
<dbReference type="Gene3D" id="1.10.357.140">
    <property type="entry name" value="UbiA prenyltransferase"/>
    <property type="match status" value="1"/>
</dbReference>
<evidence type="ECO:0000256" key="1">
    <source>
        <dbReference type="ARBA" id="ARBA00004651"/>
    </source>
</evidence>
<keyword evidence="6 12" id="KW-0460">Magnesium</keyword>
<feature type="transmembrane region" description="Helical" evidence="12">
    <location>
        <begin position="60"/>
        <end position="77"/>
    </location>
</feature>
<keyword evidence="7 12" id="KW-1133">Transmembrane helix</keyword>
<gene>
    <name evidence="13" type="primary">ubiA</name>
    <name evidence="13" type="ORF">GWK48_03165</name>
</gene>
<comment type="similarity">
    <text evidence="12">Belongs to the UbiA prenyltransferase family. DGGGP synthase subfamily.</text>
</comment>
<dbReference type="EMBL" id="CP049074">
    <property type="protein sequence ID" value="QKQ99525.1"/>
    <property type="molecule type" value="Genomic_DNA"/>
</dbReference>
<dbReference type="CDD" id="cd13961">
    <property type="entry name" value="PT_UbiA_DGGGPS"/>
    <property type="match status" value="1"/>
</dbReference>
<dbReference type="GO" id="GO:0046474">
    <property type="term" value="P:glycerophospholipid biosynthetic process"/>
    <property type="evidence" value="ECO:0007669"/>
    <property type="project" value="UniProtKB-UniRule"/>
</dbReference>
<keyword evidence="5 12" id="KW-0812">Transmembrane</keyword>
<dbReference type="GO" id="GO:0047295">
    <property type="term" value="F:geranylgeranylglycerol-phosphate geranylgeranyltransferase activity"/>
    <property type="evidence" value="ECO:0007669"/>
    <property type="project" value="UniProtKB-UniRule"/>
</dbReference>
<feature type="transmembrane region" description="Helical" evidence="12">
    <location>
        <begin position="240"/>
        <end position="260"/>
    </location>
</feature>
<name>A0A6N0NRY2_9CREN</name>
<comment type="pathway">
    <text evidence="12">Membrane lipid metabolism; glycerophospholipid metabolism.</text>
</comment>
<feature type="transmembrane region" description="Helical" evidence="12">
    <location>
        <begin position="125"/>
        <end position="142"/>
    </location>
</feature>
<comment type="cofactor">
    <cofactor evidence="12">
        <name>Mg(2+)</name>
        <dbReference type="ChEBI" id="CHEBI:18420"/>
    </cofactor>
</comment>
<dbReference type="GO" id="GO:0000287">
    <property type="term" value="F:magnesium ion binding"/>
    <property type="evidence" value="ECO:0007669"/>
    <property type="project" value="UniProtKB-UniRule"/>
</dbReference>
<dbReference type="InterPro" id="IPR000537">
    <property type="entry name" value="UbiA_prenyltransferase"/>
</dbReference>
<proteinExistence type="inferred from homology"/>
<evidence type="ECO:0000256" key="3">
    <source>
        <dbReference type="ARBA" id="ARBA00022516"/>
    </source>
</evidence>
<dbReference type="Proteomes" id="UP000509301">
    <property type="component" value="Chromosome"/>
</dbReference>
<evidence type="ECO:0000256" key="6">
    <source>
        <dbReference type="ARBA" id="ARBA00022842"/>
    </source>
</evidence>
<dbReference type="Pfam" id="PF01040">
    <property type="entry name" value="UbiA"/>
    <property type="match status" value="1"/>
</dbReference>
<sequence length="303" mass="32900">MSLFVVSPIVPQFYLSLNGFNLILNAFLRLVRIHNVIGASLGAFTGYVVSSMWKFNLLEIVEAIVVVALVSAGGYAINDVYDVEIDKINKPDRPIPSGSVSVGTATALSYALMGLGTVIAIFQGLYEFLVALLTSVALVIYARDLKKTGLYGNLIVASTTALSLFYGGLSYHSGFWIQRIWIPVLYTFLLTLAREIIKGVEDYRGDMAHGVRTLATTNGIARAWQIARITLLITEVTSPAPLILGFNILYGVLLIPFLYVTSRALVSQTSEEGASKARSYLKVSAFLGMVAFALGSLPIQFLI</sequence>
<keyword evidence="2 12" id="KW-1003">Cell membrane</keyword>
<dbReference type="PANTHER" id="PTHR42723:SF1">
    <property type="entry name" value="CHLOROPHYLL SYNTHASE, CHLOROPLASTIC"/>
    <property type="match status" value="1"/>
</dbReference>
<dbReference type="AlphaFoldDB" id="A0A6N0NRY2"/>
<dbReference type="HAMAP" id="MF_01286">
    <property type="entry name" value="DGGGP_synth"/>
    <property type="match status" value="1"/>
</dbReference>
<accession>A0A6N0NRY2</accession>
<comment type="catalytic activity">
    <reaction evidence="12">
        <text>sn-3-O-(geranylgeranyl)glycerol 1-phosphate + (2E,6E,10E)-geranylgeranyl diphosphate = 2,3-bis-O-(geranylgeranyl)-sn-glycerol 1-phosphate + diphosphate</text>
        <dbReference type="Rhea" id="RHEA:18109"/>
        <dbReference type="ChEBI" id="CHEBI:33019"/>
        <dbReference type="ChEBI" id="CHEBI:57677"/>
        <dbReference type="ChEBI" id="CHEBI:58756"/>
        <dbReference type="ChEBI" id="CHEBI:58837"/>
        <dbReference type="EC" id="2.5.1.42"/>
    </reaction>
</comment>
<dbReference type="InterPro" id="IPR044878">
    <property type="entry name" value="UbiA_sf"/>
</dbReference>
<evidence type="ECO:0000313" key="14">
    <source>
        <dbReference type="Proteomes" id="UP000509301"/>
    </source>
</evidence>
<keyword evidence="14" id="KW-1185">Reference proteome</keyword>
<dbReference type="EC" id="2.5.1.42" evidence="12"/>
<dbReference type="UniPathway" id="UPA00940"/>
<evidence type="ECO:0000256" key="4">
    <source>
        <dbReference type="ARBA" id="ARBA00022679"/>
    </source>
</evidence>
<evidence type="ECO:0000313" key="13">
    <source>
        <dbReference type="EMBL" id="QKQ99525.1"/>
    </source>
</evidence>
<feature type="transmembrane region" description="Helical" evidence="12">
    <location>
        <begin position="149"/>
        <end position="169"/>
    </location>
</feature>
<feature type="transmembrane region" description="Helical" evidence="12">
    <location>
        <begin position="280"/>
        <end position="301"/>
    </location>
</feature>
<keyword evidence="8 12" id="KW-0443">Lipid metabolism</keyword>
<evidence type="ECO:0000256" key="9">
    <source>
        <dbReference type="ARBA" id="ARBA00023136"/>
    </source>
</evidence>
<evidence type="ECO:0000256" key="10">
    <source>
        <dbReference type="ARBA" id="ARBA00023209"/>
    </source>
</evidence>
<feature type="transmembrane region" description="Helical" evidence="12">
    <location>
        <begin position="175"/>
        <end position="193"/>
    </location>
</feature>
<evidence type="ECO:0000256" key="7">
    <source>
        <dbReference type="ARBA" id="ARBA00022989"/>
    </source>
</evidence>
<comment type="subcellular location">
    <subcellularLocation>
        <location evidence="1 12">Cell membrane</location>
        <topology evidence="1 12">Multi-pass membrane protein</topology>
    </subcellularLocation>
</comment>
<comment type="function">
    <text evidence="12">Prenyltransferase that catalyzes the transfer of the geranylgeranyl moiety of geranylgeranyl diphosphate (GGPP) to the C2 hydroxyl of (S)-3-O-geranylgeranylglyceryl phosphate (GGGP). This reaction is the second ether-bond-formation step in the biosynthesis of archaeal membrane lipids.</text>
</comment>
<dbReference type="InterPro" id="IPR050475">
    <property type="entry name" value="Prenyltransferase_related"/>
</dbReference>
<evidence type="ECO:0000256" key="5">
    <source>
        <dbReference type="ARBA" id="ARBA00022692"/>
    </source>
</evidence>
<protein>
    <recommendedName>
        <fullName evidence="12">Digeranylgeranylglyceryl phosphate synthase</fullName>
        <shortName evidence="12">DGGGP synthase</shortName>
        <shortName evidence="12">DGGGPS</shortName>
        <ecNumber evidence="12">2.5.1.42</ecNumber>
    </recommendedName>
    <alternativeName>
        <fullName evidence="12">(S)-2,3-di-O-geranylgeranylglyceryl phosphate synthase</fullName>
    </alternativeName>
    <alternativeName>
        <fullName evidence="12">Geranylgeranylglycerol-phosphate geranylgeranyltransferase</fullName>
    </alternativeName>
</protein>
<dbReference type="GO" id="GO:0005886">
    <property type="term" value="C:plasma membrane"/>
    <property type="evidence" value="ECO:0007669"/>
    <property type="project" value="UniProtKB-SubCell"/>
</dbReference>